<dbReference type="Proteomes" id="UP001497516">
    <property type="component" value="Chromosome 8"/>
</dbReference>
<sequence length="102" mass="10428">MTSASSSLSFIDYARASACGGGSAVATGRTEISASSIAARVSACGGGGVVDGLYLSYDTIIMPQVAMTRSSIWIARLMSSYSFDDLSEGIVIGTRINGSDTK</sequence>
<name>A0AAV2G3T8_9ROSI</name>
<keyword evidence="2" id="KW-1185">Reference proteome</keyword>
<accession>A0AAV2G3T8</accession>
<dbReference type="AlphaFoldDB" id="A0AAV2G3T8"/>
<proteinExistence type="predicted"/>
<evidence type="ECO:0000313" key="1">
    <source>
        <dbReference type="EMBL" id="CAL1404912.1"/>
    </source>
</evidence>
<dbReference type="EMBL" id="OZ034821">
    <property type="protein sequence ID" value="CAL1404912.1"/>
    <property type="molecule type" value="Genomic_DNA"/>
</dbReference>
<reference evidence="1 2" key="1">
    <citation type="submission" date="2024-04" db="EMBL/GenBank/DDBJ databases">
        <authorList>
            <person name="Fracassetti M."/>
        </authorList>
    </citation>
    <scope>NUCLEOTIDE SEQUENCE [LARGE SCALE GENOMIC DNA]</scope>
</reference>
<organism evidence="1 2">
    <name type="scientific">Linum trigynum</name>
    <dbReference type="NCBI Taxonomy" id="586398"/>
    <lineage>
        <taxon>Eukaryota</taxon>
        <taxon>Viridiplantae</taxon>
        <taxon>Streptophyta</taxon>
        <taxon>Embryophyta</taxon>
        <taxon>Tracheophyta</taxon>
        <taxon>Spermatophyta</taxon>
        <taxon>Magnoliopsida</taxon>
        <taxon>eudicotyledons</taxon>
        <taxon>Gunneridae</taxon>
        <taxon>Pentapetalae</taxon>
        <taxon>rosids</taxon>
        <taxon>fabids</taxon>
        <taxon>Malpighiales</taxon>
        <taxon>Linaceae</taxon>
        <taxon>Linum</taxon>
    </lineage>
</organism>
<gene>
    <name evidence="1" type="ORF">LTRI10_LOCUS44727</name>
</gene>
<evidence type="ECO:0000313" key="2">
    <source>
        <dbReference type="Proteomes" id="UP001497516"/>
    </source>
</evidence>
<protein>
    <submittedName>
        <fullName evidence="1">Uncharacterized protein</fullName>
    </submittedName>
</protein>